<protein>
    <submittedName>
        <fullName evidence="1">Uncharacterized protein</fullName>
    </submittedName>
</protein>
<comment type="caution">
    <text evidence="1">The sequence shown here is derived from an EMBL/GenBank/DDBJ whole genome shotgun (WGS) entry which is preliminary data.</text>
</comment>
<dbReference type="AlphaFoldDB" id="A0A5B7FFS8"/>
<keyword evidence="2" id="KW-1185">Reference proteome</keyword>
<accession>A0A5B7FFS8</accession>
<organism evidence="1 2">
    <name type="scientific">Portunus trituberculatus</name>
    <name type="common">Swimming crab</name>
    <name type="synonym">Neptunus trituberculatus</name>
    <dbReference type="NCBI Taxonomy" id="210409"/>
    <lineage>
        <taxon>Eukaryota</taxon>
        <taxon>Metazoa</taxon>
        <taxon>Ecdysozoa</taxon>
        <taxon>Arthropoda</taxon>
        <taxon>Crustacea</taxon>
        <taxon>Multicrustacea</taxon>
        <taxon>Malacostraca</taxon>
        <taxon>Eumalacostraca</taxon>
        <taxon>Eucarida</taxon>
        <taxon>Decapoda</taxon>
        <taxon>Pleocyemata</taxon>
        <taxon>Brachyura</taxon>
        <taxon>Eubrachyura</taxon>
        <taxon>Portunoidea</taxon>
        <taxon>Portunidae</taxon>
        <taxon>Portuninae</taxon>
        <taxon>Portunus</taxon>
    </lineage>
</organism>
<dbReference type="EMBL" id="VSRR010006682">
    <property type="protein sequence ID" value="MPC45342.1"/>
    <property type="molecule type" value="Genomic_DNA"/>
</dbReference>
<reference evidence="1 2" key="1">
    <citation type="submission" date="2019-05" db="EMBL/GenBank/DDBJ databases">
        <title>Another draft genome of Portunus trituberculatus and its Hox gene families provides insights of decapod evolution.</title>
        <authorList>
            <person name="Jeong J.-H."/>
            <person name="Song I."/>
            <person name="Kim S."/>
            <person name="Choi T."/>
            <person name="Kim D."/>
            <person name="Ryu S."/>
            <person name="Kim W."/>
        </authorList>
    </citation>
    <scope>NUCLEOTIDE SEQUENCE [LARGE SCALE GENOMIC DNA]</scope>
    <source>
        <tissue evidence="1">Muscle</tissue>
    </source>
</reference>
<sequence>MNVKTCRGTEDVKQASNSREQCEFISAYIQMTSNTKALFTKMTCCSLSVKYVLPFYLVFDCVLY</sequence>
<proteinExistence type="predicted"/>
<dbReference type="Proteomes" id="UP000324222">
    <property type="component" value="Unassembled WGS sequence"/>
</dbReference>
<evidence type="ECO:0000313" key="2">
    <source>
        <dbReference type="Proteomes" id="UP000324222"/>
    </source>
</evidence>
<name>A0A5B7FFS8_PORTR</name>
<gene>
    <name evidence="1" type="ORF">E2C01_039040</name>
</gene>
<evidence type="ECO:0000313" key="1">
    <source>
        <dbReference type="EMBL" id="MPC45342.1"/>
    </source>
</evidence>